<evidence type="ECO:0000256" key="1">
    <source>
        <dbReference type="SAM" id="MobiDB-lite"/>
    </source>
</evidence>
<accession>A0A0W0XMN6</accession>
<comment type="caution">
    <text evidence="2">The sequence shown here is derived from an EMBL/GenBank/DDBJ whole genome shotgun (WGS) entry which is preliminary data.</text>
</comment>
<protein>
    <submittedName>
        <fullName evidence="2">Uncharacterized protein</fullName>
    </submittedName>
</protein>
<proteinExistence type="predicted"/>
<evidence type="ECO:0000313" key="2">
    <source>
        <dbReference type="EMBL" id="KTD45985.1"/>
    </source>
</evidence>
<dbReference type="EMBL" id="LNYT01000022">
    <property type="protein sequence ID" value="KTD45985.1"/>
    <property type="molecule type" value="Genomic_DNA"/>
</dbReference>
<dbReference type="RefSeq" id="WP_058532727.1">
    <property type="nucleotide sequence ID" value="NZ_CAAAIN010000004.1"/>
</dbReference>
<feature type="compositionally biased region" description="Low complexity" evidence="1">
    <location>
        <begin position="170"/>
        <end position="184"/>
    </location>
</feature>
<sequence length="729" mass="82979">MEWFYKLLYSLVDHYVSEKEREAAKFFVDIILEHSLEVCASNIPVEIRRVSALYGIDLGVMNYQGNKERLWRMNCELSGLAYDYFLAQRNPQKTTLLSDLLTEAEECIQTTMSALKCPGKKHLPADDTSELRENEVGTSICEDIFVYEGSPLHDETVVVSKESVTEEEQSVSSDSSASDSFSEEQPFRPKTPPEDELRREVIVMFNQVIQQIDDGKGLLSLETCFGVLSKLLDILHGIYSLPNDDHAFILQAIVRMSNTPNETARLLYQKIGGVNSRWTTDACQAFALHVEKELYHLMVSGQNNTSELAAAADRLYLILWEQAGIHLTEAAIRNLIICTGNALIHDLNEKVPPLLDPSDFKRFPTRFFNTPSGQAFYVHLHKEVYDLSLNQKTEEDLIAASERLYLLLWEINCPLRPDDVTAIVRASLKKQLENPSLSLFSAVNSAPFPPHFFKSATGYLFLDHLQNAILRLPLNKNLNEKTVLAVMEDFHSSLPAVLLGVTPASIIDLLKVKMNQLKLKLLIEKDAPLCTFDLLKYAARANRILGGTLKDAVLNQQFMTQFKPDRNYHKQQWNADAFAELLLGLMILYIKQDESYFVLSTGDFFKKEFVFLKNPGQKAAAVKEMLMIEKEVFALMDHNAMISHERLRQFVNEEPAEIADILLEDCRKQSNEFYMEMSAYYQPPKTPCSHSGYSCLFFPSFKTDESRDSNPSSVMEMQEESEEPGCWLQ</sequence>
<reference evidence="2 3" key="1">
    <citation type="submission" date="2015-11" db="EMBL/GenBank/DDBJ databases">
        <title>Genomic analysis of 38 Legionella species identifies large and diverse effector repertoires.</title>
        <authorList>
            <person name="Burstein D."/>
            <person name="Amaro F."/>
            <person name="Zusman T."/>
            <person name="Lifshitz Z."/>
            <person name="Cohen O."/>
            <person name="Gilbert J.A."/>
            <person name="Pupko T."/>
            <person name="Shuman H.A."/>
            <person name="Segal G."/>
        </authorList>
    </citation>
    <scope>NUCLEOTIDE SEQUENCE [LARGE SCALE GENOMIC DNA]</scope>
    <source>
        <strain evidence="2 3">WA-270A-C2</strain>
    </source>
</reference>
<feature type="region of interest" description="Disordered" evidence="1">
    <location>
        <begin position="160"/>
        <end position="194"/>
    </location>
</feature>
<dbReference type="STRING" id="458.Lrub_2782"/>
<evidence type="ECO:0000313" key="3">
    <source>
        <dbReference type="Proteomes" id="UP000054608"/>
    </source>
</evidence>
<dbReference type="PATRIC" id="fig|458.5.peg.2902"/>
<name>A0A0W0XMN6_9GAMM</name>
<feature type="region of interest" description="Disordered" evidence="1">
    <location>
        <begin position="707"/>
        <end position="729"/>
    </location>
</feature>
<gene>
    <name evidence="2" type="ORF">Lrub_2782</name>
</gene>
<organism evidence="2 3">
    <name type="scientific">Legionella rubrilucens</name>
    <dbReference type="NCBI Taxonomy" id="458"/>
    <lineage>
        <taxon>Bacteria</taxon>
        <taxon>Pseudomonadati</taxon>
        <taxon>Pseudomonadota</taxon>
        <taxon>Gammaproteobacteria</taxon>
        <taxon>Legionellales</taxon>
        <taxon>Legionellaceae</taxon>
        <taxon>Legionella</taxon>
    </lineage>
</organism>
<dbReference type="OrthoDB" id="5651679at2"/>
<keyword evidence="3" id="KW-1185">Reference proteome</keyword>
<dbReference type="AlphaFoldDB" id="A0A0W0XMN6"/>
<feature type="compositionally biased region" description="Basic and acidic residues" evidence="1">
    <location>
        <begin position="185"/>
        <end position="194"/>
    </location>
</feature>
<dbReference type="Proteomes" id="UP000054608">
    <property type="component" value="Unassembled WGS sequence"/>
</dbReference>